<evidence type="ECO:0000313" key="9">
    <source>
        <dbReference type="EMBL" id="KIM24916.1"/>
    </source>
</evidence>
<evidence type="ECO:0000256" key="3">
    <source>
        <dbReference type="ARBA" id="ARBA00022692"/>
    </source>
</evidence>
<feature type="region of interest" description="Disordered" evidence="6">
    <location>
        <begin position="212"/>
        <end position="240"/>
    </location>
</feature>
<dbReference type="AlphaFoldDB" id="A0A0C3B040"/>
<reference evidence="9 10" key="1">
    <citation type="submission" date="2014-04" db="EMBL/GenBank/DDBJ databases">
        <authorList>
            <consortium name="DOE Joint Genome Institute"/>
            <person name="Kuo A."/>
            <person name="Zuccaro A."/>
            <person name="Kohler A."/>
            <person name="Nagy L.G."/>
            <person name="Floudas D."/>
            <person name="Copeland A."/>
            <person name="Barry K.W."/>
            <person name="Cichocki N."/>
            <person name="Veneault-Fourrey C."/>
            <person name="LaButti K."/>
            <person name="Lindquist E.A."/>
            <person name="Lipzen A."/>
            <person name="Lundell T."/>
            <person name="Morin E."/>
            <person name="Murat C."/>
            <person name="Sun H."/>
            <person name="Tunlid A."/>
            <person name="Henrissat B."/>
            <person name="Grigoriev I.V."/>
            <person name="Hibbett D.S."/>
            <person name="Martin F."/>
            <person name="Nordberg H.P."/>
            <person name="Cantor M.N."/>
            <person name="Hua S.X."/>
        </authorList>
    </citation>
    <scope>NUCLEOTIDE SEQUENCE [LARGE SCALE GENOMIC DNA]</scope>
    <source>
        <strain evidence="9 10">MAFF 305830</strain>
    </source>
</reference>
<sequence>MGYTRTQLWTLLGLQAVVSFSFECIFPFVNQMLLEIGVVNDPKDVGYWSGLVESTYAVSQLIAVFPATRIADTYGRKPVIIWSAVIVGISMISFGTSTSYAQMIMSRILGGVEGGSHTCIRVMAAEMSSKADESHIFTLIGVAYRTGQVLGQPVGGALAHPERRFPELFDTEFWRKYPYALPCFVGAAYALVCAFVGQLVLKETLRRKKARKADIRTPSPNSDETAFLLPAETSGSSTPVKKVDSSPSILSLLTWPLASLLVSVVAMVLITEVFFATYPLFAFTPIELGGLGLSEAQIGLHMATRSLLMLLTMLPFSTFSDRFGKLNVYRFSIFGWIPTILLFPLLNRIARAGGEGGILWYAVLAVLFTFWSVTGWAGISVFLISSDLSPTPEAVATIQGMLSTAIIAPQAFAPALGTSAFALAIKHSDILGGNLFWIGTFTLGALTFLHSLTLSDSSHDWRGEESNEARVEEPAI</sequence>
<dbReference type="PANTHER" id="PTHR23504">
    <property type="entry name" value="MAJOR FACILITATOR SUPERFAMILY DOMAIN-CONTAINING PROTEIN 10"/>
    <property type="match status" value="1"/>
</dbReference>
<evidence type="ECO:0000256" key="1">
    <source>
        <dbReference type="ARBA" id="ARBA00004141"/>
    </source>
</evidence>
<proteinExistence type="predicted"/>
<organism evidence="9 10">
    <name type="scientific">Serendipita vermifera MAFF 305830</name>
    <dbReference type="NCBI Taxonomy" id="933852"/>
    <lineage>
        <taxon>Eukaryota</taxon>
        <taxon>Fungi</taxon>
        <taxon>Dikarya</taxon>
        <taxon>Basidiomycota</taxon>
        <taxon>Agaricomycotina</taxon>
        <taxon>Agaricomycetes</taxon>
        <taxon>Sebacinales</taxon>
        <taxon>Serendipitaceae</taxon>
        <taxon>Serendipita</taxon>
    </lineage>
</organism>
<feature type="transmembrane region" description="Helical" evidence="7">
    <location>
        <begin position="328"/>
        <end position="346"/>
    </location>
</feature>
<feature type="transmembrane region" description="Helical" evidence="7">
    <location>
        <begin position="179"/>
        <end position="201"/>
    </location>
</feature>
<feature type="domain" description="Major facilitator superfamily (MFS) profile" evidence="8">
    <location>
        <begin position="1"/>
        <end position="459"/>
    </location>
</feature>
<name>A0A0C3B040_SERVB</name>
<dbReference type="PROSITE" id="PS50850">
    <property type="entry name" value="MFS"/>
    <property type="match status" value="1"/>
</dbReference>
<feature type="transmembrane region" description="Helical" evidence="7">
    <location>
        <begin position="45"/>
        <end position="67"/>
    </location>
</feature>
<keyword evidence="10" id="KW-1185">Reference proteome</keyword>
<evidence type="ECO:0000256" key="2">
    <source>
        <dbReference type="ARBA" id="ARBA00022448"/>
    </source>
</evidence>
<gene>
    <name evidence="9" type="ORF">M408DRAFT_331575</name>
</gene>
<dbReference type="Pfam" id="PF07690">
    <property type="entry name" value="MFS_1"/>
    <property type="match status" value="1"/>
</dbReference>
<dbReference type="InterPro" id="IPR011701">
    <property type="entry name" value="MFS"/>
</dbReference>
<evidence type="ECO:0000256" key="5">
    <source>
        <dbReference type="ARBA" id="ARBA00023136"/>
    </source>
</evidence>
<feature type="transmembrane region" description="Helical" evidence="7">
    <location>
        <begin position="405"/>
        <end position="425"/>
    </location>
</feature>
<feature type="transmembrane region" description="Helical" evidence="7">
    <location>
        <begin position="252"/>
        <end position="278"/>
    </location>
</feature>
<dbReference type="HOGENOM" id="CLU_001265_54_6_1"/>
<dbReference type="OrthoDB" id="419616at2759"/>
<keyword evidence="4 7" id="KW-1133">Transmembrane helix</keyword>
<dbReference type="PANTHER" id="PTHR23504:SF15">
    <property type="entry name" value="MAJOR FACILITATOR SUPERFAMILY (MFS) PROFILE DOMAIN-CONTAINING PROTEIN"/>
    <property type="match status" value="1"/>
</dbReference>
<feature type="transmembrane region" description="Helical" evidence="7">
    <location>
        <begin position="79"/>
        <end position="101"/>
    </location>
</feature>
<dbReference type="GO" id="GO:0016020">
    <property type="term" value="C:membrane"/>
    <property type="evidence" value="ECO:0007669"/>
    <property type="project" value="UniProtKB-SubCell"/>
</dbReference>
<reference evidence="10" key="2">
    <citation type="submission" date="2015-01" db="EMBL/GenBank/DDBJ databases">
        <title>Evolutionary Origins and Diversification of the Mycorrhizal Mutualists.</title>
        <authorList>
            <consortium name="DOE Joint Genome Institute"/>
            <consortium name="Mycorrhizal Genomics Consortium"/>
            <person name="Kohler A."/>
            <person name="Kuo A."/>
            <person name="Nagy L.G."/>
            <person name="Floudas D."/>
            <person name="Copeland A."/>
            <person name="Barry K.W."/>
            <person name="Cichocki N."/>
            <person name="Veneault-Fourrey C."/>
            <person name="LaButti K."/>
            <person name="Lindquist E.A."/>
            <person name="Lipzen A."/>
            <person name="Lundell T."/>
            <person name="Morin E."/>
            <person name="Murat C."/>
            <person name="Riley R."/>
            <person name="Ohm R."/>
            <person name="Sun H."/>
            <person name="Tunlid A."/>
            <person name="Henrissat B."/>
            <person name="Grigoriev I.V."/>
            <person name="Hibbett D.S."/>
            <person name="Martin F."/>
        </authorList>
    </citation>
    <scope>NUCLEOTIDE SEQUENCE [LARGE SCALE GENOMIC DNA]</scope>
    <source>
        <strain evidence="10">MAFF 305830</strain>
    </source>
</reference>
<dbReference type="EMBL" id="KN824319">
    <property type="protein sequence ID" value="KIM24916.1"/>
    <property type="molecule type" value="Genomic_DNA"/>
</dbReference>
<protein>
    <recommendedName>
        <fullName evidence="8">Major facilitator superfamily (MFS) profile domain-containing protein</fullName>
    </recommendedName>
</protein>
<evidence type="ECO:0000256" key="7">
    <source>
        <dbReference type="SAM" id="Phobius"/>
    </source>
</evidence>
<dbReference type="Gene3D" id="1.20.1250.20">
    <property type="entry name" value="MFS general substrate transporter like domains"/>
    <property type="match status" value="1"/>
</dbReference>
<keyword evidence="3 7" id="KW-0812">Transmembrane</keyword>
<dbReference type="InterPro" id="IPR036259">
    <property type="entry name" value="MFS_trans_sf"/>
</dbReference>
<evidence type="ECO:0000313" key="10">
    <source>
        <dbReference type="Proteomes" id="UP000054097"/>
    </source>
</evidence>
<feature type="transmembrane region" description="Helical" evidence="7">
    <location>
        <begin position="358"/>
        <end position="384"/>
    </location>
</feature>
<evidence type="ECO:0000256" key="6">
    <source>
        <dbReference type="SAM" id="MobiDB-lite"/>
    </source>
</evidence>
<keyword evidence="2" id="KW-0813">Transport</keyword>
<comment type="subcellular location">
    <subcellularLocation>
        <location evidence="1">Membrane</location>
        <topology evidence="1">Multi-pass membrane protein</topology>
    </subcellularLocation>
</comment>
<dbReference type="GO" id="GO:0022857">
    <property type="term" value="F:transmembrane transporter activity"/>
    <property type="evidence" value="ECO:0007669"/>
    <property type="project" value="InterPro"/>
</dbReference>
<feature type="transmembrane region" description="Helical" evidence="7">
    <location>
        <begin position="431"/>
        <end position="452"/>
    </location>
</feature>
<accession>A0A0C3B040</accession>
<evidence type="ECO:0000256" key="4">
    <source>
        <dbReference type="ARBA" id="ARBA00022989"/>
    </source>
</evidence>
<dbReference type="SUPFAM" id="SSF103473">
    <property type="entry name" value="MFS general substrate transporter"/>
    <property type="match status" value="1"/>
</dbReference>
<evidence type="ECO:0000259" key="8">
    <source>
        <dbReference type="PROSITE" id="PS50850"/>
    </source>
</evidence>
<keyword evidence="5 7" id="KW-0472">Membrane</keyword>
<dbReference type="Proteomes" id="UP000054097">
    <property type="component" value="Unassembled WGS sequence"/>
</dbReference>
<dbReference type="InterPro" id="IPR020846">
    <property type="entry name" value="MFS_dom"/>
</dbReference>